<organism evidence="1 2">
    <name type="scientific">Paracoccus nototheniae</name>
    <dbReference type="NCBI Taxonomy" id="2489002"/>
    <lineage>
        <taxon>Bacteria</taxon>
        <taxon>Pseudomonadati</taxon>
        <taxon>Pseudomonadota</taxon>
        <taxon>Alphaproteobacteria</taxon>
        <taxon>Rhodobacterales</taxon>
        <taxon>Paracoccaceae</taxon>
        <taxon>Paracoccus</taxon>
    </lineage>
</organism>
<dbReference type="RefSeq" id="WP_165571014.1">
    <property type="nucleotide sequence ID" value="NZ_CBCSAJ010000004.1"/>
</dbReference>
<dbReference type="EMBL" id="JBHTOQ010000022">
    <property type="protein sequence ID" value="MFD1481616.1"/>
    <property type="molecule type" value="Genomic_DNA"/>
</dbReference>
<comment type="caution">
    <text evidence="1">The sequence shown here is derived from an EMBL/GenBank/DDBJ whole genome shotgun (WGS) entry which is preliminary data.</text>
</comment>
<gene>
    <name evidence="1" type="ORF">ACFQ5P_09940</name>
</gene>
<evidence type="ECO:0000313" key="2">
    <source>
        <dbReference type="Proteomes" id="UP001597302"/>
    </source>
</evidence>
<name>A0ABW4DYW6_9RHOB</name>
<keyword evidence="2" id="KW-1185">Reference proteome</keyword>
<sequence>MMSDVQKMIAEIAAQFMLAKIQAGSPIDDSAYSRRCVARAKEIVNGAMGI</sequence>
<proteinExistence type="predicted"/>
<reference evidence="2" key="1">
    <citation type="journal article" date="2019" name="Int. J. Syst. Evol. Microbiol.">
        <title>The Global Catalogue of Microorganisms (GCM) 10K type strain sequencing project: providing services to taxonomists for standard genome sequencing and annotation.</title>
        <authorList>
            <consortium name="The Broad Institute Genomics Platform"/>
            <consortium name="The Broad Institute Genome Sequencing Center for Infectious Disease"/>
            <person name="Wu L."/>
            <person name="Ma J."/>
        </authorList>
    </citation>
    <scope>NUCLEOTIDE SEQUENCE [LARGE SCALE GENOMIC DNA]</scope>
    <source>
        <strain evidence="2">CCM 8875</strain>
    </source>
</reference>
<evidence type="ECO:0000313" key="1">
    <source>
        <dbReference type="EMBL" id="MFD1481616.1"/>
    </source>
</evidence>
<accession>A0ABW4DYW6</accession>
<dbReference type="Proteomes" id="UP001597302">
    <property type="component" value="Unassembled WGS sequence"/>
</dbReference>
<protein>
    <submittedName>
        <fullName evidence="1">Uncharacterized protein</fullName>
    </submittedName>
</protein>